<dbReference type="Pfam" id="PF07687">
    <property type="entry name" value="M20_dimer"/>
    <property type="match status" value="1"/>
</dbReference>
<accession>A0A9J6GIG5</accession>
<proteinExistence type="predicted"/>
<evidence type="ECO:0000313" key="2">
    <source>
        <dbReference type="EMBL" id="KAH9375237.1"/>
    </source>
</evidence>
<dbReference type="OMA" id="PENCRIH"/>
<evidence type="ECO:0000259" key="1">
    <source>
        <dbReference type="Pfam" id="PF07687"/>
    </source>
</evidence>
<dbReference type="VEuPathDB" id="VectorBase:HLOH_042916"/>
<comment type="caution">
    <text evidence="2">The sequence shown here is derived from an EMBL/GenBank/DDBJ whole genome shotgun (WGS) entry which is preliminary data.</text>
</comment>
<dbReference type="InterPro" id="IPR052030">
    <property type="entry name" value="Peptidase_M20/M20A_hydrolases"/>
</dbReference>
<dbReference type="Proteomes" id="UP000821853">
    <property type="component" value="Chromosome 5"/>
</dbReference>
<dbReference type="OrthoDB" id="6119954at2759"/>
<evidence type="ECO:0000313" key="3">
    <source>
        <dbReference type="Proteomes" id="UP000821853"/>
    </source>
</evidence>
<name>A0A9J6GIG5_HAELO</name>
<dbReference type="InterPro" id="IPR011650">
    <property type="entry name" value="Peptidase_M20_dimer"/>
</dbReference>
<dbReference type="Gene3D" id="3.30.70.360">
    <property type="match status" value="1"/>
</dbReference>
<keyword evidence="3" id="KW-1185">Reference proteome</keyword>
<organism evidence="2 3">
    <name type="scientific">Haemaphysalis longicornis</name>
    <name type="common">Bush tick</name>
    <dbReference type="NCBI Taxonomy" id="44386"/>
    <lineage>
        <taxon>Eukaryota</taxon>
        <taxon>Metazoa</taxon>
        <taxon>Ecdysozoa</taxon>
        <taxon>Arthropoda</taxon>
        <taxon>Chelicerata</taxon>
        <taxon>Arachnida</taxon>
        <taxon>Acari</taxon>
        <taxon>Parasitiformes</taxon>
        <taxon>Ixodida</taxon>
        <taxon>Ixodoidea</taxon>
        <taxon>Ixodidae</taxon>
        <taxon>Haemaphysalinae</taxon>
        <taxon>Haemaphysalis</taxon>
    </lineage>
</organism>
<dbReference type="PANTHER" id="PTHR30575:SF0">
    <property type="entry name" value="XAA-ARG DIPEPTIDASE"/>
    <property type="match status" value="1"/>
</dbReference>
<protein>
    <recommendedName>
        <fullName evidence="1">Peptidase M20 dimerisation domain-containing protein</fullName>
    </recommendedName>
</protein>
<dbReference type="SUPFAM" id="SSF53187">
    <property type="entry name" value="Zn-dependent exopeptidases"/>
    <property type="match status" value="1"/>
</dbReference>
<reference evidence="2 3" key="1">
    <citation type="journal article" date="2020" name="Cell">
        <title>Large-Scale Comparative Analyses of Tick Genomes Elucidate Their Genetic Diversity and Vector Capacities.</title>
        <authorList>
            <consortium name="Tick Genome and Microbiome Consortium (TIGMIC)"/>
            <person name="Jia N."/>
            <person name="Wang J."/>
            <person name="Shi W."/>
            <person name="Du L."/>
            <person name="Sun Y."/>
            <person name="Zhan W."/>
            <person name="Jiang J.F."/>
            <person name="Wang Q."/>
            <person name="Zhang B."/>
            <person name="Ji P."/>
            <person name="Bell-Sakyi L."/>
            <person name="Cui X.M."/>
            <person name="Yuan T.T."/>
            <person name="Jiang B.G."/>
            <person name="Yang W.F."/>
            <person name="Lam T.T."/>
            <person name="Chang Q.C."/>
            <person name="Ding S.J."/>
            <person name="Wang X.J."/>
            <person name="Zhu J.G."/>
            <person name="Ruan X.D."/>
            <person name="Zhao L."/>
            <person name="Wei J.T."/>
            <person name="Ye R.Z."/>
            <person name="Que T.C."/>
            <person name="Du C.H."/>
            <person name="Zhou Y.H."/>
            <person name="Cheng J.X."/>
            <person name="Dai P.F."/>
            <person name="Guo W.B."/>
            <person name="Han X.H."/>
            <person name="Huang E.J."/>
            <person name="Li L.F."/>
            <person name="Wei W."/>
            <person name="Gao Y.C."/>
            <person name="Liu J.Z."/>
            <person name="Shao H.Z."/>
            <person name="Wang X."/>
            <person name="Wang C.C."/>
            <person name="Yang T.C."/>
            <person name="Huo Q.B."/>
            <person name="Li W."/>
            <person name="Chen H.Y."/>
            <person name="Chen S.E."/>
            <person name="Zhou L.G."/>
            <person name="Ni X.B."/>
            <person name="Tian J.H."/>
            <person name="Sheng Y."/>
            <person name="Liu T."/>
            <person name="Pan Y.S."/>
            <person name="Xia L.Y."/>
            <person name="Li J."/>
            <person name="Zhao F."/>
            <person name="Cao W.C."/>
        </authorList>
    </citation>
    <scope>NUCLEOTIDE SEQUENCE [LARGE SCALE GENOMIC DNA]</scope>
    <source>
        <strain evidence="2">HaeL-2018</strain>
    </source>
</reference>
<dbReference type="AlphaFoldDB" id="A0A9J6GIG5"/>
<dbReference type="PANTHER" id="PTHR30575">
    <property type="entry name" value="PEPTIDASE M20"/>
    <property type="match status" value="1"/>
</dbReference>
<dbReference type="FunFam" id="3.30.70.360:FF:000004">
    <property type="entry name" value="Peptidase M20 domain-containing protein 2"/>
    <property type="match status" value="1"/>
</dbReference>
<dbReference type="SUPFAM" id="SSF55031">
    <property type="entry name" value="Bacterial exopeptidase dimerisation domain"/>
    <property type="match status" value="1"/>
</dbReference>
<gene>
    <name evidence="2" type="ORF">HPB48_002821</name>
</gene>
<dbReference type="InterPro" id="IPR036264">
    <property type="entry name" value="Bact_exopeptidase_dim_dom"/>
</dbReference>
<feature type="domain" description="Peptidase M20 dimerisation" evidence="1">
    <location>
        <begin position="42"/>
        <end position="134"/>
    </location>
</feature>
<dbReference type="EMBL" id="JABSTR010000007">
    <property type="protein sequence ID" value="KAH9375237.1"/>
    <property type="molecule type" value="Genomic_DNA"/>
</dbReference>
<dbReference type="Gene3D" id="3.40.630.10">
    <property type="entry name" value="Zn peptidases"/>
    <property type="match status" value="1"/>
</dbReference>
<dbReference type="GO" id="GO:0016805">
    <property type="term" value="F:dipeptidase activity"/>
    <property type="evidence" value="ECO:0007669"/>
    <property type="project" value="TreeGrafter"/>
</dbReference>
<sequence length="280" mass="30364">MAPELKEVVNEVIEQNSGTLYELSSFLWSHPELALQETQAHELTVRFRGRAAHAAASPWDGLNALDAAVSAYNNIGLLRQQIKPSSSIHGVISEGGKYPNIIPEATEMRLFVHSSSTEDLMECLDKVEACFRGAAEAAGCTVSVEKLGTYLPVIHNATISNAYRKHAHSLGVSFVDDVVKNMPTSGASTDCGNVSHRIPAVHPMFGLGQTAAARVPMNHTREFTEWAGLAESQAPTLRAAKIMALTVLDLFTDHDLLIKAKEEFSSLSILSEKELQTLVS</sequence>